<dbReference type="InterPro" id="IPR027266">
    <property type="entry name" value="TrmE/GcvT-like"/>
</dbReference>
<dbReference type="PANTHER" id="PTHR43757:SF2">
    <property type="entry name" value="AMINOMETHYLTRANSFERASE, MITOCHONDRIAL"/>
    <property type="match status" value="1"/>
</dbReference>
<accession>A0A382LV28</accession>
<protein>
    <recommendedName>
        <fullName evidence="1">GCVT N-terminal domain-containing protein</fullName>
    </recommendedName>
</protein>
<feature type="domain" description="GCVT N-terminal" evidence="1">
    <location>
        <begin position="8"/>
        <end position="242"/>
    </location>
</feature>
<reference evidence="2" key="1">
    <citation type="submission" date="2018-05" db="EMBL/GenBank/DDBJ databases">
        <authorList>
            <person name="Lanie J.A."/>
            <person name="Ng W.-L."/>
            <person name="Kazmierczak K.M."/>
            <person name="Andrzejewski T.M."/>
            <person name="Davidsen T.M."/>
            <person name="Wayne K.J."/>
            <person name="Tettelin H."/>
            <person name="Glass J.I."/>
            <person name="Rusch D."/>
            <person name="Podicherti R."/>
            <person name="Tsui H.-C.T."/>
            <person name="Winkler M.E."/>
        </authorList>
    </citation>
    <scope>NUCLEOTIDE SEQUENCE</scope>
</reference>
<evidence type="ECO:0000259" key="1">
    <source>
        <dbReference type="Pfam" id="PF01571"/>
    </source>
</evidence>
<dbReference type="SUPFAM" id="SSF103025">
    <property type="entry name" value="Folate-binding domain"/>
    <property type="match status" value="1"/>
</dbReference>
<feature type="non-terminal residue" evidence="2">
    <location>
        <position position="358"/>
    </location>
</feature>
<dbReference type="PIRSF" id="PIRSF006487">
    <property type="entry name" value="GcvT"/>
    <property type="match status" value="1"/>
</dbReference>
<dbReference type="PANTHER" id="PTHR43757">
    <property type="entry name" value="AMINOMETHYLTRANSFERASE"/>
    <property type="match status" value="1"/>
</dbReference>
<dbReference type="Pfam" id="PF01571">
    <property type="entry name" value="GCV_T"/>
    <property type="match status" value="1"/>
</dbReference>
<name>A0A382LV28_9ZZZZ</name>
<gene>
    <name evidence="2" type="ORF">METZ01_LOCUS293250</name>
</gene>
<proteinExistence type="predicted"/>
<dbReference type="InterPro" id="IPR028896">
    <property type="entry name" value="GcvT/YgfZ/DmdA"/>
</dbReference>
<dbReference type="InterPro" id="IPR029043">
    <property type="entry name" value="GcvT/YgfZ_C"/>
</dbReference>
<dbReference type="AlphaFoldDB" id="A0A382LV28"/>
<dbReference type="SUPFAM" id="SSF101790">
    <property type="entry name" value="Aminomethyltransferase beta-barrel domain"/>
    <property type="match status" value="1"/>
</dbReference>
<sequence>MRGTAFHERTKLLNASTAWFGWGEYIIPDIYSSLERELLAIRSTVAAIDMSPLPKLDIHGKDALSLVNSLVTRDLTKQKQGQAVFTPLCNDAGKLICDGLVFLLDQNHLRVVSDENFEWFQMNAGSLDVSITNTTHLYGVLSLQGPWSKSVLEAVCDRPIDAFNFSSIRHRTIADVQVMVVRQGFTGEHGYELWVDVEKGPVVWDAVMAGGGDFGIEPAGEYAVDVARVESGFVLISADYTGAGPDRQSSNIIVDDSHQASPYEMGFGKFVDLTKSNFMGRDSLLEEHNAGQTDRAIAGLVFDAESLREIYKSTEANPNISSRVRWTPLSVVENGHPVGRATSVTWSPTLKRVIGFGV</sequence>
<evidence type="ECO:0000313" key="2">
    <source>
        <dbReference type="EMBL" id="SVC40396.1"/>
    </source>
</evidence>
<dbReference type="InterPro" id="IPR006222">
    <property type="entry name" value="GCVT_N"/>
</dbReference>
<organism evidence="2">
    <name type="scientific">marine metagenome</name>
    <dbReference type="NCBI Taxonomy" id="408172"/>
    <lineage>
        <taxon>unclassified sequences</taxon>
        <taxon>metagenomes</taxon>
        <taxon>ecological metagenomes</taxon>
    </lineage>
</organism>
<dbReference type="EMBL" id="UINC01089360">
    <property type="protein sequence ID" value="SVC40396.1"/>
    <property type="molecule type" value="Genomic_DNA"/>
</dbReference>
<dbReference type="Gene3D" id="3.30.1360.120">
    <property type="entry name" value="Probable tRNA modification gtpase trme, domain 1"/>
    <property type="match status" value="1"/>
</dbReference>